<dbReference type="InterPro" id="IPR012340">
    <property type="entry name" value="NA-bd_OB-fold"/>
</dbReference>
<dbReference type="Proteomes" id="UP001146469">
    <property type="component" value="Unassembled WGS sequence"/>
</dbReference>
<reference evidence="5" key="1">
    <citation type="submission" date="2022-02" db="EMBL/GenBank/DDBJ databases">
        <title>Corynebacterium sp. from urogenital microbiome.</title>
        <authorList>
            <person name="Cappelli E.A."/>
            <person name="Ribeiro T.G."/>
            <person name="Peixe L."/>
        </authorList>
    </citation>
    <scope>NUCLEOTIDE SEQUENCE</scope>
    <source>
        <strain evidence="5">C8Ua_174</strain>
    </source>
</reference>
<dbReference type="GO" id="GO:0003697">
    <property type="term" value="F:single-stranded DNA binding"/>
    <property type="evidence" value="ECO:0007669"/>
    <property type="project" value="InterPro"/>
</dbReference>
<dbReference type="CDD" id="cd04496">
    <property type="entry name" value="SSB_OBF"/>
    <property type="match status" value="1"/>
</dbReference>
<evidence type="ECO:0000313" key="5">
    <source>
        <dbReference type="EMBL" id="MCZ9289720.1"/>
    </source>
</evidence>
<accession>A0A9X3LMB5</accession>
<evidence type="ECO:0000256" key="2">
    <source>
        <dbReference type="PIRNR" id="PIRNR002070"/>
    </source>
</evidence>
<dbReference type="Gene3D" id="2.40.50.140">
    <property type="entry name" value="Nucleic acid-binding proteins"/>
    <property type="match status" value="1"/>
</dbReference>
<evidence type="ECO:0000313" key="6">
    <source>
        <dbReference type="Proteomes" id="UP001146469"/>
    </source>
</evidence>
<organism evidence="5 6">
    <name type="scientific">Corynebacterium evansiae</name>
    <dbReference type="NCBI Taxonomy" id="2913499"/>
    <lineage>
        <taxon>Bacteria</taxon>
        <taxon>Bacillati</taxon>
        <taxon>Actinomycetota</taxon>
        <taxon>Actinomycetes</taxon>
        <taxon>Mycobacteriales</taxon>
        <taxon>Corynebacteriaceae</taxon>
        <taxon>Corynebacterium</taxon>
    </lineage>
</organism>
<dbReference type="GO" id="GO:0006260">
    <property type="term" value="P:DNA replication"/>
    <property type="evidence" value="ECO:0007669"/>
    <property type="project" value="InterPro"/>
</dbReference>
<dbReference type="Pfam" id="PF00436">
    <property type="entry name" value="SSB"/>
    <property type="match status" value="1"/>
</dbReference>
<name>A0A9X3LMB5_9CORY</name>
<dbReference type="AlphaFoldDB" id="A0A9X3LMB5"/>
<proteinExistence type="predicted"/>
<dbReference type="SUPFAM" id="SSF50249">
    <property type="entry name" value="Nucleic acid-binding proteins"/>
    <property type="match status" value="1"/>
</dbReference>
<dbReference type="InterPro" id="IPR011344">
    <property type="entry name" value="ssDNA-bd"/>
</dbReference>
<dbReference type="InterPro" id="IPR000424">
    <property type="entry name" value="Primosome_PriB/ssb"/>
</dbReference>
<dbReference type="EMBL" id="JAKMUT010000004">
    <property type="protein sequence ID" value="MCZ9289720.1"/>
    <property type="molecule type" value="Genomic_DNA"/>
</dbReference>
<sequence>MSNNLAQAYLVGNAVDHPQIRIKGLDGGPTLTTFRVAMNHRYQGADGQWKDGDPCYMEVQCWGALGDNVSATVCKGMSVIVVGRIVQSTWEANGEDGQPVTRSVLRVRATHVGPDLSARNVLVNVRKAVEQNAQQAVEQNVQQNLAQNTAQNGGSPELVGVGAGGQEEEVEPAF</sequence>
<evidence type="ECO:0000256" key="1">
    <source>
        <dbReference type="ARBA" id="ARBA00023125"/>
    </source>
</evidence>
<evidence type="ECO:0000256" key="3">
    <source>
        <dbReference type="RuleBase" id="RU000524"/>
    </source>
</evidence>
<evidence type="ECO:0000256" key="4">
    <source>
        <dbReference type="SAM" id="MobiDB-lite"/>
    </source>
</evidence>
<feature type="region of interest" description="Disordered" evidence="4">
    <location>
        <begin position="149"/>
        <end position="174"/>
    </location>
</feature>
<gene>
    <name evidence="5" type="primary">ssb</name>
    <name evidence="5" type="ORF">L8V00_05810</name>
</gene>
<keyword evidence="1 2" id="KW-0238">DNA-binding</keyword>
<dbReference type="NCBIfam" id="TIGR00621">
    <property type="entry name" value="ssb"/>
    <property type="match status" value="1"/>
</dbReference>
<dbReference type="PROSITE" id="PS50935">
    <property type="entry name" value="SSB"/>
    <property type="match status" value="1"/>
</dbReference>
<dbReference type="RefSeq" id="WP_035005371.1">
    <property type="nucleotide sequence ID" value="NZ_JAKMUT010000004.1"/>
</dbReference>
<dbReference type="PIRSF" id="PIRSF002070">
    <property type="entry name" value="SSB"/>
    <property type="match status" value="1"/>
</dbReference>
<comment type="caution">
    <text evidence="5">The sequence shown here is derived from an EMBL/GenBank/DDBJ whole genome shotgun (WGS) entry which is preliminary data.</text>
</comment>
<protein>
    <recommendedName>
        <fullName evidence="2 3">Single-stranded DNA-binding protein</fullName>
    </recommendedName>
</protein>
<keyword evidence="6" id="KW-1185">Reference proteome</keyword>